<sequence length="52" mass="5429">MHFCESAGLIGSKRIEALPLVNAANRPCKQGVTGSNPVGGSTAVLRPPRWIA</sequence>
<gene>
    <name evidence="1" type="ORF">ACFFX0_23425</name>
</gene>
<comment type="caution">
    <text evidence="1">The sequence shown here is derived from an EMBL/GenBank/DDBJ whole genome shotgun (WGS) entry which is preliminary data.</text>
</comment>
<reference evidence="1 2" key="1">
    <citation type="submission" date="2024-09" db="EMBL/GenBank/DDBJ databases">
        <authorList>
            <person name="Sun Q."/>
            <person name="Mori K."/>
        </authorList>
    </citation>
    <scope>NUCLEOTIDE SEQUENCE [LARGE SCALE GENOMIC DNA]</scope>
    <source>
        <strain evidence="1 2">CCM 7609</strain>
    </source>
</reference>
<proteinExistence type="predicted"/>
<evidence type="ECO:0000313" key="2">
    <source>
        <dbReference type="Proteomes" id="UP001589575"/>
    </source>
</evidence>
<dbReference type="Proteomes" id="UP001589575">
    <property type="component" value="Unassembled WGS sequence"/>
</dbReference>
<dbReference type="EMBL" id="JBHMFI010000001">
    <property type="protein sequence ID" value="MFB9073982.1"/>
    <property type="molecule type" value="Genomic_DNA"/>
</dbReference>
<accession>A0ABV5G4W3</accession>
<organism evidence="1 2">
    <name type="scientific">Citricoccus parietis</name>
    <dbReference type="NCBI Taxonomy" id="592307"/>
    <lineage>
        <taxon>Bacteria</taxon>
        <taxon>Bacillati</taxon>
        <taxon>Actinomycetota</taxon>
        <taxon>Actinomycetes</taxon>
        <taxon>Micrococcales</taxon>
        <taxon>Micrococcaceae</taxon>
        <taxon>Citricoccus</taxon>
    </lineage>
</organism>
<evidence type="ECO:0000313" key="1">
    <source>
        <dbReference type="EMBL" id="MFB9073982.1"/>
    </source>
</evidence>
<keyword evidence="2" id="KW-1185">Reference proteome</keyword>
<name>A0ABV5G4W3_9MICC</name>
<protein>
    <submittedName>
        <fullName evidence="1">Uncharacterized protein</fullName>
    </submittedName>
</protein>